<proteinExistence type="predicted"/>
<dbReference type="AlphaFoldDB" id="A0A6C0KU29"/>
<organism evidence="1">
    <name type="scientific">viral metagenome</name>
    <dbReference type="NCBI Taxonomy" id="1070528"/>
    <lineage>
        <taxon>unclassified sequences</taxon>
        <taxon>metagenomes</taxon>
        <taxon>organismal metagenomes</taxon>
    </lineage>
</organism>
<protein>
    <submittedName>
        <fullName evidence="1">Uncharacterized protein</fullName>
    </submittedName>
</protein>
<name>A0A6C0KU29_9ZZZZ</name>
<dbReference type="EMBL" id="MN740990">
    <property type="protein sequence ID" value="QHU21465.1"/>
    <property type="molecule type" value="Genomic_DNA"/>
</dbReference>
<sequence length="48" mass="5543">MGVLNEKRCKNGNITYDNIVNIMKDGSSEFEKKTGRSMSYSEMREMYG</sequence>
<reference evidence="1" key="1">
    <citation type="journal article" date="2020" name="Nature">
        <title>Giant virus diversity and host interactions through global metagenomics.</title>
        <authorList>
            <person name="Schulz F."/>
            <person name="Roux S."/>
            <person name="Paez-Espino D."/>
            <person name="Jungbluth S."/>
            <person name="Walsh D.A."/>
            <person name="Denef V.J."/>
            <person name="McMahon K.D."/>
            <person name="Konstantinidis K.T."/>
            <person name="Eloe-Fadrosh E.A."/>
            <person name="Kyrpides N.C."/>
            <person name="Woyke T."/>
        </authorList>
    </citation>
    <scope>NUCLEOTIDE SEQUENCE</scope>
    <source>
        <strain evidence="1">GVMAG-S-3300013094-109</strain>
    </source>
</reference>
<evidence type="ECO:0000313" key="1">
    <source>
        <dbReference type="EMBL" id="QHU21465.1"/>
    </source>
</evidence>
<accession>A0A6C0KU29</accession>